<organism evidence="1 2">
    <name type="scientific">Pseudomonas monteilii</name>
    <dbReference type="NCBI Taxonomy" id="76759"/>
    <lineage>
        <taxon>Bacteria</taxon>
        <taxon>Pseudomonadati</taxon>
        <taxon>Pseudomonadota</taxon>
        <taxon>Gammaproteobacteria</taxon>
        <taxon>Pseudomonadales</taxon>
        <taxon>Pseudomonadaceae</taxon>
        <taxon>Pseudomonas</taxon>
    </lineage>
</organism>
<reference evidence="1 2" key="1">
    <citation type="submission" date="2017-12" db="EMBL/GenBank/DDBJ databases">
        <title>Isolation and characterization of an aerobic denitrifying Pseudomonas monteilii CY06 from aquaculture ponds.</title>
        <authorList>
            <person name="Ma Q."/>
            <person name="Cai Y."/>
            <person name="He Z."/>
        </authorList>
    </citation>
    <scope>NUCLEOTIDE SEQUENCE [LARGE SCALE GENOMIC DNA]</scope>
    <source>
        <strain evidence="1 2">CY06</strain>
    </source>
</reference>
<sequence>MSYKEIFNRLNVVVAVAIGGFFVVYVAGKAEGRDSNQAITDLYKAQLEVSQHELSSAREQITTLKLDLQRSADSLKLPARKLEAVVSRENCPPDMAYLENLPAEHRGSTGMSLLVPTGQTTAALDDQLFISVRGTNYVNSPSRYTAFLSIGSPGQASLALDGVEVGHVIKYQGFELRVMAISAVNVGLQITKLKAHS</sequence>
<proteinExistence type="predicted"/>
<accession>A0A2N1IN21</accession>
<gene>
    <name evidence="1" type="ORF">CXB65_21615</name>
</gene>
<evidence type="ECO:0000313" key="2">
    <source>
        <dbReference type="Proteomes" id="UP000233399"/>
    </source>
</evidence>
<comment type="caution">
    <text evidence="1">The sequence shown here is derived from an EMBL/GenBank/DDBJ whole genome shotgun (WGS) entry which is preliminary data.</text>
</comment>
<name>A0A2N1IN21_9PSED</name>
<dbReference type="AlphaFoldDB" id="A0A2N1IN21"/>
<protein>
    <submittedName>
        <fullName evidence="1">Uncharacterized protein</fullName>
    </submittedName>
</protein>
<dbReference type="RefSeq" id="WP_101196603.1">
    <property type="nucleotide sequence ID" value="NZ_PJCG01000052.1"/>
</dbReference>
<dbReference type="EMBL" id="PJCG01000052">
    <property type="protein sequence ID" value="PKI19655.1"/>
    <property type="molecule type" value="Genomic_DNA"/>
</dbReference>
<evidence type="ECO:0000313" key="1">
    <source>
        <dbReference type="EMBL" id="PKI19655.1"/>
    </source>
</evidence>
<dbReference type="Proteomes" id="UP000233399">
    <property type="component" value="Unassembled WGS sequence"/>
</dbReference>